<feature type="compositionally biased region" description="Acidic residues" evidence="1">
    <location>
        <begin position="157"/>
        <end position="188"/>
    </location>
</feature>
<evidence type="ECO:0000313" key="3">
    <source>
        <dbReference type="Proteomes" id="UP000188320"/>
    </source>
</evidence>
<feature type="region of interest" description="Disordered" evidence="1">
    <location>
        <begin position="210"/>
        <end position="231"/>
    </location>
</feature>
<feature type="region of interest" description="Disordered" evidence="1">
    <location>
        <begin position="147"/>
        <end position="188"/>
    </location>
</feature>
<reference evidence="3" key="1">
    <citation type="submission" date="2017-01" db="EMBL/GenBank/DDBJ databases">
        <authorList>
            <person name="Wang Y."/>
            <person name="White M."/>
            <person name="Kvist S."/>
            <person name="Moncalvo J.-M."/>
        </authorList>
    </citation>
    <scope>NUCLEOTIDE SEQUENCE [LARGE SCALE GENOMIC DNA]</scope>
    <source>
        <strain evidence="3">COL-18-3</strain>
    </source>
</reference>
<feature type="region of interest" description="Disordered" evidence="1">
    <location>
        <begin position="47"/>
        <end position="66"/>
    </location>
</feature>
<feature type="region of interest" description="Disordered" evidence="1">
    <location>
        <begin position="80"/>
        <end position="130"/>
    </location>
</feature>
<sequence>MDQGGRQGEYRGWNVNDPLSEGVEVWENAMSGSSENTPEFDAFQRFIMEANDDSELESSSEEESKEFYRTVTQNGTIHENNTVATTENGVGSVGVGNRHEGARGNGKEREHNVEEFTRDTGYKSTPDSDIKQKAKVVKRVRFADQYTSPKISIIQQEEQEHEQESESEPESEEPEEMEQDIFDGEEDINLTARQGILDNEHVTELWSGCNMAMGTGSADSSVWRRSGKGGA</sequence>
<protein>
    <submittedName>
        <fullName evidence="2">Uncharacterized protein</fullName>
    </submittedName>
</protein>
<feature type="compositionally biased region" description="Acidic residues" evidence="1">
    <location>
        <begin position="50"/>
        <end position="64"/>
    </location>
</feature>
<evidence type="ECO:0000313" key="2">
    <source>
        <dbReference type="EMBL" id="OMH81893.1"/>
    </source>
</evidence>
<gene>
    <name evidence="2" type="ORF">AX774_g4646</name>
</gene>
<name>A0A1R1PLT3_ZANCU</name>
<organism evidence="2 3">
    <name type="scientific">Zancudomyces culisetae</name>
    <name type="common">Gut fungus</name>
    <name type="synonym">Smittium culisetae</name>
    <dbReference type="NCBI Taxonomy" id="1213189"/>
    <lineage>
        <taxon>Eukaryota</taxon>
        <taxon>Fungi</taxon>
        <taxon>Fungi incertae sedis</taxon>
        <taxon>Zoopagomycota</taxon>
        <taxon>Kickxellomycotina</taxon>
        <taxon>Harpellomycetes</taxon>
        <taxon>Harpellales</taxon>
        <taxon>Legeriomycetaceae</taxon>
        <taxon>Zancudomyces</taxon>
    </lineage>
</organism>
<feature type="compositionally biased region" description="Basic and acidic residues" evidence="1">
    <location>
        <begin position="97"/>
        <end position="130"/>
    </location>
</feature>
<proteinExistence type="predicted"/>
<dbReference type="EMBL" id="LSSK01000794">
    <property type="protein sequence ID" value="OMH81893.1"/>
    <property type="molecule type" value="Genomic_DNA"/>
</dbReference>
<evidence type="ECO:0000256" key="1">
    <source>
        <dbReference type="SAM" id="MobiDB-lite"/>
    </source>
</evidence>
<feature type="compositionally biased region" description="Polar residues" evidence="1">
    <location>
        <begin position="80"/>
        <end position="89"/>
    </location>
</feature>
<comment type="caution">
    <text evidence="2">The sequence shown here is derived from an EMBL/GenBank/DDBJ whole genome shotgun (WGS) entry which is preliminary data.</text>
</comment>
<accession>A0A1R1PLT3</accession>
<dbReference type="AlphaFoldDB" id="A0A1R1PLT3"/>
<dbReference type="Proteomes" id="UP000188320">
    <property type="component" value="Unassembled WGS sequence"/>
</dbReference>
<keyword evidence="3" id="KW-1185">Reference proteome</keyword>